<keyword evidence="5 11" id="KW-0067">ATP-binding</keyword>
<protein>
    <submittedName>
        <fullName evidence="11">ATP-binding cassette protein subfamily G, member 6</fullName>
    </submittedName>
</protein>
<evidence type="ECO:0000259" key="10">
    <source>
        <dbReference type="PROSITE" id="PS50893"/>
    </source>
</evidence>
<feature type="compositionally biased region" description="Low complexity" evidence="8">
    <location>
        <begin position="331"/>
        <end position="340"/>
    </location>
</feature>
<evidence type="ECO:0000256" key="9">
    <source>
        <dbReference type="SAM" id="Phobius"/>
    </source>
</evidence>
<comment type="caution">
    <text evidence="11">The sequence shown here is derived from an EMBL/GenBank/DDBJ whole genome shotgun (WGS) entry which is preliminary data.</text>
</comment>
<proteinExistence type="predicted"/>
<feature type="transmembrane region" description="Helical" evidence="9">
    <location>
        <begin position="460"/>
        <end position="481"/>
    </location>
</feature>
<dbReference type="PANTHER" id="PTHR48041:SF139">
    <property type="entry name" value="PROTEIN SCARLET"/>
    <property type="match status" value="1"/>
</dbReference>
<organism evidence="11 12">
    <name type="scientific">Novymonas esmeraldas</name>
    <dbReference type="NCBI Taxonomy" id="1808958"/>
    <lineage>
        <taxon>Eukaryota</taxon>
        <taxon>Discoba</taxon>
        <taxon>Euglenozoa</taxon>
        <taxon>Kinetoplastea</taxon>
        <taxon>Metakinetoplastina</taxon>
        <taxon>Trypanosomatida</taxon>
        <taxon>Trypanosomatidae</taxon>
        <taxon>Novymonas</taxon>
    </lineage>
</organism>
<evidence type="ECO:0000256" key="4">
    <source>
        <dbReference type="ARBA" id="ARBA00022741"/>
    </source>
</evidence>
<dbReference type="Proteomes" id="UP001430356">
    <property type="component" value="Unassembled WGS sequence"/>
</dbReference>
<feature type="transmembrane region" description="Helical" evidence="9">
    <location>
        <begin position="538"/>
        <end position="558"/>
    </location>
</feature>
<dbReference type="InterPro" id="IPR003439">
    <property type="entry name" value="ABC_transporter-like_ATP-bd"/>
</dbReference>
<evidence type="ECO:0000256" key="7">
    <source>
        <dbReference type="ARBA" id="ARBA00023136"/>
    </source>
</evidence>
<dbReference type="InterPro" id="IPR050352">
    <property type="entry name" value="ABCG_transporters"/>
</dbReference>
<evidence type="ECO:0000256" key="8">
    <source>
        <dbReference type="SAM" id="MobiDB-lite"/>
    </source>
</evidence>
<feature type="domain" description="ABC transporter" evidence="10">
    <location>
        <begin position="39"/>
        <end position="279"/>
    </location>
</feature>
<dbReference type="GO" id="GO:0140359">
    <property type="term" value="F:ABC-type transporter activity"/>
    <property type="evidence" value="ECO:0007669"/>
    <property type="project" value="InterPro"/>
</dbReference>
<keyword evidence="7 9" id="KW-0472">Membrane</keyword>
<accession>A0AAW0ERA5</accession>
<dbReference type="AlphaFoldDB" id="A0AAW0ERA5"/>
<dbReference type="Pfam" id="PF01061">
    <property type="entry name" value="ABC2_membrane"/>
    <property type="match status" value="1"/>
</dbReference>
<evidence type="ECO:0000256" key="2">
    <source>
        <dbReference type="ARBA" id="ARBA00022448"/>
    </source>
</evidence>
<sequence length="684" mass="74749">METAPAPPTTRADAGLLRHVSLSTPPQQPPIDARRHVALTWEDVSYTVGSADDGSERTLLRHVSGYVQSGEMLAVLGPSGAGKTTLLDILAQRKAAGKGTITGTIMLDGAPVEPAAFRRCTGYVQQEDVMHSYVTVEEAVRFSADLRTPPTVSAEALELRVSRVLRQLRIDHVRHRCIGSATVRGISGGERKRCAVAAELVTSPSLLFLDEPTTGLDTFTALHLLTLLRSLSRSGVAVVFSIHQPRSRIYEVFDRVLLLNGVGEEAYFGPAADALGFLAEIGLPSPPQSNPADYLIDAVSVLPADEEAWLVRQQQQQRQSTATEAVMTEGSEYSSSVPSAVSSKGRWERLASAAAAASSTQGRDIAAGFASLRLPDVLRELDELRRRSPAPSATVPAAHAYYRSWPTQVRHIAVRYLRNRCRDPVATYVSITSAIVFAFLTGTIYYQVGDTQDSIRSRMGVLFFIMMISTFSSLGSLEMFLTDRAIYAREHRNGMYTTSAYYVGKVIQDVPIGVLVNTAFNLIVYLLVGLQRTIPKFLLFNTVGALVMLNSYALCLLMSNLARDHATANILTSLLLVLYLLPTGGMLVSLNSIPLVWRWIKHVSFVRFAFSAWVANEFDGLTFICDPLPPEAVPCITTGAAYAASQGMYTRDVGLYVVFVVASMVVYLVLGYLVLRRWRSSEGK</sequence>
<evidence type="ECO:0000256" key="6">
    <source>
        <dbReference type="ARBA" id="ARBA00022989"/>
    </source>
</evidence>
<dbReference type="GO" id="GO:0016887">
    <property type="term" value="F:ATP hydrolysis activity"/>
    <property type="evidence" value="ECO:0007669"/>
    <property type="project" value="InterPro"/>
</dbReference>
<evidence type="ECO:0000256" key="1">
    <source>
        <dbReference type="ARBA" id="ARBA00004141"/>
    </source>
</evidence>
<dbReference type="GO" id="GO:0005524">
    <property type="term" value="F:ATP binding"/>
    <property type="evidence" value="ECO:0007669"/>
    <property type="project" value="UniProtKB-KW"/>
</dbReference>
<dbReference type="Pfam" id="PF00005">
    <property type="entry name" value="ABC_tran"/>
    <property type="match status" value="1"/>
</dbReference>
<dbReference type="InterPro" id="IPR003593">
    <property type="entry name" value="AAA+_ATPase"/>
</dbReference>
<keyword evidence="6 9" id="KW-1133">Transmembrane helix</keyword>
<feature type="region of interest" description="Disordered" evidence="8">
    <location>
        <begin position="320"/>
        <end position="340"/>
    </location>
</feature>
<dbReference type="FunFam" id="3.40.50.300:FF:000903">
    <property type="entry name" value="ABC transporter G family member 7"/>
    <property type="match status" value="1"/>
</dbReference>
<name>A0AAW0ERA5_9TRYP</name>
<keyword evidence="12" id="KW-1185">Reference proteome</keyword>
<evidence type="ECO:0000256" key="5">
    <source>
        <dbReference type="ARBA" id="ARBA00022840"/>
    </source>
</evidence>
<keyword evidence="3 9" id="KW-0812">Transmembrane</keyword>
<feature type="transmembrane region" description="Helical" evidence="9">
    <location>
        <begin position="502"/>
        <end position="526"/>
    </location>
</feature>
<evidence type="ECO:0000313" key="11">
    <source>
        <dbReference type="EMBL" id="KAK7196186.1"/>
    </source>
</evidence>
<evidence type="ECO:0000313" key="12">
    <source>
        <dbReference type="Proteomes" id="UP001430356"/>
    </source>
</evidence>
<comment type="subcellular location">
    <subcellularLocation>
        <location evidence="1">Membrane</location>
        <topology evidence="1">Multi-pass membrane protein</topology>
    </subcellularLocation>
</comment>
<reference evidence="11 12" key="1">
    <citation type="journal article" date="2021" name="MBio">
        <title>A New Model Trypanosomatid, Novymonas esmeraldas: Genomic Perception of Its 'Candidatus Pandoraea novymonadis' Endosymbiont.</title>
        <authorList>
            <person name="Zakharova A."/>
            <person name="Saura A."/>
            <person name="Butenko A."/>
            <person name="Podesvova L."/>
            <person name="Warmusova S."/>
            <person name="Kostygov A.Y."/>
            <person name="Nenarokova A."/>
            <person name="Lukes J."/>
            <person name="Opperdoes F.R."/>
            <person name="Yurchenko V."/>
        </authorList>
    </citation>
    <scope>NUCLEOTIDE SEQUENCE [LARGE SCALE GENOMIC DNA]</scope>
    <source>
        <strain evidence="11 12">E262AT.01</strain>
    </source>
</reference>
<dbReference type="CDD" id="cd03213">
    <property type="entry name" value="ABCG_EPDR"/>
    <property type="match status" value="1"/>
</dbReference>
<dbReference type="InterPro" id="IPR027417">
    <property type="entry name" value="P-loop_NTPase"/>
</dbReference>
<keyword evidence="2" id="KW-0813">Transport</keyword>
<feature type="transmembrane region" description="Helical" evidence="9">
    <location>
        <begin position="653"/>
        <end position="675"/>
    </location>
</feature>
<dbReference type="SMART" id="SM00382">
    <property type="entry name" value="AAA"/>
    <property type="match status" value="1"/>
</dbReference>
<dbReference type="InterPro" id="IPR013525">
    <property type="entry name" value="ABC2_TM"/>
</dbReference>
<feature type="transmembrane region" description="Helical" evidence="9">
    <location>
        <begin position="425"/>
        <end position="448"/>
    </location>
</feature>
<feature type="transmembrane region" description="Helical" evidence="9">
    <location>
        <begin position="570"/>
        <end position="590"/>
    </location>
</feature>
<dbReference type="SUPFAM" id="SSF52540">
    <property type="entry name" value="P-loop containing nucleoside triphosphate hydrolases"/>
    <property type="match status" value="1"/>
</dbReference>
<dbReference type="EMBL" id="JAECZO010000070">
    <property type="protein sequence ID" value="KAK7196186.1"/>
    <property type="molecule type" value="Genomic_DNA"/>
</dbReference>
<dbReference type="PANTHER" id="PTHR48041">
    <property type="entry name" value="ABC TRANSPORTER G FAMILY MEMBER 28"/>
    <property type="match status" value="1"/>
</dbReference>
<evidence type="ECO:0000256" key="3">
    <source>
        <dbReference type="ARBA" id="ARBA00022692"/>
    </source>
</evidence>
<keyword evidence="4" id="KW-0547">Nucleotide-binding</keyword>
<dbReference type="Gene3D" id="3.40.50.300">
    <property type="entry name" value="P-loop containing nucleotide triphosphate hydrolases"/>
    <property type="match status" value="1"/>
</dbReference>
<gene>
    <name evidence="11" type="ORF">NESM_000553800</name>
</gene>
<dbReference type="PROSITE" id="PS50893">
    <property type="entry name" value="ABC_TRANSPORTER_2"/>
    <property type="match status" value="1"/>
</dbReference>
<dbReference type="GO" id="GO:0016020">
    <property type="term" value="C:membrane"/>
    <property type="evidence" value="ECO:0007669"/>
    <property type="project" value="UniProtKB-SubCell"/>
</dbReference>